<evidence type="ECO:0000313" key="2">
    <source>
        <dbReference type="EMBL" id="KAK3913335.1"/>
    </source>
</evidence>
<sequence length="89" mass="9248">MLCGDGFSKVDGSSVGRSSDDEPRHGAMGAMGHEPPVLYLAAPLIVVLVDKGEAVCGALVLRLCLTLSVKCDRVPRVVVSQVVSGQQQA</sequence>
<protein>
    <submittedName>
        <fullName evidence="2">Uncharacterized protein</fullName>
    </submittedName>
</protein>
<dbReference type="AlphaFoldDB" id="A0AAE1H490"/>
<feature type="region of interest" description="Disordered" evidence="1">
    <location>
        <begin position="1"/>
        <end position="28"/>
    </location>
</feature>
<gene>
    <name evidence="2" type="ORF">KUF71_022789</name>
</gene>
<dbReference type="EMBL" id="JAHWGI010000318">
    <property type="protein sequence ID" value="KAK3913335.1"/>
    <property type="molecule type" value="Genomic_DNA"/>
</dbReference>
<comment type="caution">
    <text evidence="2">The sequence shown here is derived from an EMBL/GenBank/DDBJ whole genome shotgun (WGS) entry which is preliminary data.</text>
</comment>
<evidence type="ECO:0000256" key="1">
    <source>
        <dbReference type="SAM" id="MobiDB-lite"/>
    </source>
</evidence>
<accession>A0AAE1H490</accession>
<evidence type="ECO:0000313" key="3">
    <source>
        <dbReference type="Proteomes" id="UP001219518"/>
    </source>
</evidence>
<reference evidence="2" key="2">
    <citation type="journal article" date="2023" name="BMC Genomics">
        <title>Pest status, molecular evolution, and epigenetic factors derived from the genome assembly of Frankliniella fusca, a thysanopteran phytovirus vector.</title>
        <authorList>
            <person name="Catto M.A."/>
            <person name="Labadie P.E."/>
            <person name="Jacobson A.L."/>
            <person name="Kennedy G.G."/>
            <person name="Srinivasan R."/>
            <person name="Hunt B.G."/>
        </authorList>
    </citation>
    <scope>NUCLEOTIDE SEQUENCE</scope>
    <source>
        <strain evidence="2">PL_HMW_Pooled</strain>
    </source>
</reference>
<proteinExistence type="predicted"/>
<dbReference type="Proteomes" id="UP001219518">
    <property type="component" value="Unassembled WGS sequence"/>
</dbReference>
<name>A0AAE1H490_9NEOP</name>
<keyword evidence="3" id="KW-1185">Reference proteome</keyword>
<reference evidence="2" key="1">
    <citation type="submission" date="2021-07" db="EMBL/GenBank/DDBJ databases">
        <authorList>
            <person name="Catto M.A."/>
            <person name="Jacobson A."/>
            <person name="Kennedy G."/>
            <person name="Labadie P."/>
            <person name="Hunt B.G."/>
            <person name="Srinivasan R."/>
        </authorList>
    </citation>
    <scope>NUCLEOTIDE SEQUENCE</scope>
    <source>
        <strain evidence="2">PL_HMW_Pooled</strain>
        <tissue evidence="2">Head</tissue>
    </source>
</reference>
<organism evidence="2 3">
    <name type="scientific">Frankliniella fusca</name>
    <dbReference type="NCBI Taxonomy" id="407009"/>
    <lineage>
        <taxon>Eukaryota</taxon>
        <taxon>Metazoa</taxon>
        <taxon>Ecdysozoa</taxon>
        <taxon>Arthropoda</taxon>
        <taxon>Hexapoda</taxon>
        <taxon>Insecta</taxon>
        <taxon>Pterygota</taxon>
        <taxon>Neoptera</taxon>
        <taxon>Paraneoptera</taxon>
        <taxon>Thysanoptera</taxon>
        <taxon>Terebrantia</taxon>
        <taxon>Thripoidea</taxon>
        <taxon>Thripidae</taxon>
        <taxon>Frankliniella</taxon>
    </lineage>
</organism>